<feature type="signal peptide" evidence="1">
    <location>
        <begin position="1"/>
        <end position="34"/>
    </location>
</feature>
<feature type="chain" id="PRO_5011757728" evidence="1">
    <location>
        <begin position="35"/>
        <end position="243"/>
    </location>
</feature>
<keyword evidence="1" id="KW-0732">Signal</keyword>
<proteinExistence type="predicted"/>
<evidence type="ECO:0000256" key="1">
    <source>
        <dbReference type="SAM" id="SignalP"/>
    </source>
</evidence>
<dbReference type="AlphaFoldDB" id="A0A1G4Q3R9"/>
<dbReference type="STRING" id="260084.SAMN02927928_0888"/>
<sequence>MVTMLKLMKSVSKSSAALLALGLLSAPLASPALAQTTNNGITTQEASASDAFPGLKGFLNLPAADRSQINVYYAVRIKHADPAAVKIIMTHNGQSQPLRVGPDGRITPLPTRDQLNSGARIRISGPASGSYAMKLHVFSTQPNGKTYDATGLATGVRQANSAMSRIAGPLALMLPKLDRVYFVGGGNGEAEFANGQKKPLPKTTSAGEYPAGTPYFVPSQMNGATRLTFSNTVSLAHYDNPPK</sequence>
<evidence type="ECO:0000313" key="2">
    <source>
        <dbReference type="EMBL" id="SCW39075.1"/>
    </source>
</evidence>
<name>A0A1G4Q3R9_9CAUL</name>
<accession>A0A1G4Q3R9</accession>
<reference evidence="3" key="1">
    <citation type="submission" date="2016-10" db="EMBL/GenBank/DDBJ databases">
        <authorList>
            <person name="Varghese N."/>
            <person name="Submissions S."/>
        </authorList>
    </citation>
    <scope>NUCLEOTIDE SEQUENCE [LARGE SCALE GENOMIC DNA]</scope>
    <source>
        <strain evidence="3">CGMCC 1.3431</strain>
    </source>
</reference>
<organism evidence="2 3">
    <name type="scientific">Asticcacaulis taihuensis</name>
    <dbReference type="NCBI Taxonomy" id="260084"/>
    <lineage>
        <taxon>Bacteria</taxon>
        <taxon>Pseudomonadati</taxon>
        <taxon>Pseudomonadota</taxon>
        <taxon>Alphaproteobacteria</taxon>
        <taxon>Caulobacterales</taxon>
        <taxon>Caulobacteraceae</taxon>
        <taxon>Asticcacaulis</taxon>
    </lineage>
</organism>
<dbReference type="Proteomes" id="UP000199150">
    <property type="component" value="Unassembled WGS sequence"/>
</dbReference>
<gene>
    <name evidence="2" type="ORF">SAMN02927928_0888</name>
</gene>
<dbReference type="EMBL" id="FMTS01000001">
    <property type="protein sequence ID" value="SCW39075.1"/>
    <property type="molecule type" value="Genomic_DNA"/>
</dbReference>
<evidence type="ECO:0000313" key="3">
    <source>
        <dbReference type="Proteomes" id="UP000199150"/>
    </source>
</evidence>
<keyword evidence="3" id="KW-1185">Reference proteome</keyword>
<dbReference type="OrthoDB" id="7171831at2"/>
<protein>
    <submittedName>
        <fullName evidence="2">Uncharacterized protein</fullName>
    </submittedName>
</protein>